<dbReference type="EMBL" id="JXLP01000033">
    <property type="protein sequence ID" value="KIL72506.1"/>
    <property type="molecule type" value="Genomic_DNA"/>
</dbReference>
<dbReference type="PANTHER" id="PTHR30404">
    <property type="entry name" value="N-ACETYLMURAMOYL-L-ALANINE AMIDASE"/>
    <property type="match status" value="1"/>
</dbReference>
<feature type="domain" description="MurNAc-LAA" evidence="2">
    <location>
        <begin position="66"/>
        <end position="179"/>
    </location>
</feature>
<proteinExistence type="predicted"/>
<reference evidence="3 4" key="1">
    <citation type="submission" date="2015-01" db="EMBL/GenBank/DDBJ databases">
        <title>Genome Assembly of Bacillus badius MTCC 1458.</title>
        <authorList>
            <person name="Verma A."/>
            <person name="Khatri I."/>
            <person name="Mual P."/>
            <person name="Subramanian S."/>
            <person name="Krishnamurthi S."/>
        </authorList>
    </citation>
    <scope>NUCLEOTIDE SEQUENCE [LARGE SCALE GENOMIC DNA]</scope>
    <source>
        <strain evidence="3 4">MTCC 1458</strain>
    </source>
</reference>
<dbReference type="InterPro" id="IPR050695">
    <property type="entry name" value="N-acetylmuramoyl_amidase_3"/>
</dbReference>
<dbReference type="SUPFAM" id="SSF53187">
    <property type="entry name" value="Zn-dependent exopeptidases"/>
    <property type="match status" value="1"/>
</dbReference>
<dbReference type="Gene3D" id="3.40.630.40">
    <property type="entry name" value="Zn-dependent exopeptidases"/>
    <property type="match status" value="1"/>
</dbReference>
<dbReference type="RefSeq" id="WP_052477459.1">
    <property type="nucleotide sequence ID" value="NZ_JARTHD010000052.1"/>
</dbReference>
<evidence type="ECO:0000256" key="1">
    <source>
        <dbReference type="ARBA" id="ARBA00022801"/>
    </source>
</evidence>
<accession>A0ABR5ANQ2</accession>
<dbReference type="InterPro" id="IPR002508">
    <property type="entry name" value="MurNAc-LAA_cat"/>
</dbReference>
<keyword evidence="4" id="KW-1185">Reference proteome</keyword>
<keyword evidence="1" id="KW-0378">Hydrolase</keyword>
<comment type="caution">
    <text evidence="3">The sequence shown here is derived from an EMBL/GenBank/DDBJ whole genome shotgun (WGS) entry which is preliminary data.</text>
</comment>
<evidence type="ECO:0000259" key="2">
    <source>
        <dbReference type="SMART" id="SM00646"/>
    </source>
</evidence>
<dbReference type="PANTHER" id="PTHR30404:SF0">
    <property type="entry name" value="N-ACETYLMURAMOYL-L-ALANINE AMIDASE AMIC"/>
    <property type="match status" value="1"/>
</dbReference>
<gene>
    <name evidence="3" type="ORF">SD77_3479</name>
</gene>
<name>A0ABR5ANQ2_BACBA</name>
<sequence>MTKIAYCAGHGRYTAGKRTPDDEREWVFNDKVVRAMEAELNTYEGIQLLRTDDPTGKTDVPLNTRTNKANKWGADLYVSVHHNANTGGWGTWTGVETFTNLGSNPKSERLARCVHPRIVKAMGLRDRGVKKKNLHIVRETKMPAILTEGGYMDSTVDIAKLRSDAHLKAQGVAIAQGIAEYAGLKKKAGAVTKPATVTEGAYRVYTGMFESDKEAEKQAKLIGAKLGYKPFPKDKRVWTGVFNTLESAIAAQQNISREFGFNPQIRQEE</sequence>
<protein>
    <submittedName>
        <fullName evidence="3">N-acetylmuramoyl-L-alanine amidase</fullName>
    </submittedName>
</protein>
<organism evidence="3 4">
    <name type="scientific">Bacillus badius</name>
    <dbReference type="NCBI Taxonomy" id="1455"/>
    <lineage>
        <taxon>Bacteria</taxon>
        <taxon>Bacillati</taxon>
        <taxon>Bacillota</taxon>
        <taxon>Bacilli</taxon>
        <taxon>Bacillales</taxon>
        <taxon>Bacillaceae</taxon>
        <taxon>Pseudobacillus</taxon>
    </lineage>
</organism>
<evidence type="ECO:0000313" key="3">
    <source>
        <dbReference type="EMBL" id="KIL72506.1"/>
    </source>
</evidence>
<dbReference type="CDD" id="cd02696">
    <property type="entry name" value="MurNAc-LAA"/>
    <property type="match status" value="1"/>
</dbReference>
<dbReference type="Pfam" id="PF01520">
    <property type="entry name" value="Amidase_3"/>
    <property type="match status" value="1"/>
</dbReference>
<evidence type="ECO:0000313" key="4">
    <source>
        <dbReference type="Proteomes" id="UP000031982"/>
    </source>
</evidence>
<dbReference type="SMART" id="SM00646">
    <property type="entry name" value="Ami_3"/>
    <property type="match status" value="1"/>
</dbReference>
<dbReference type="Proteomes" id="UP000031982">
    <property type="component" value="Unassembled WGS sequence"/>
</dbReference>